<evidence type="ECO:0000256" key="5">
    <source>
        <dbReference type="ARBA" id="ARBA00023163"/>
    </source>
</evidence>
<evidence type="ECO:0000313" key="11">
    <source>
        <dbReference type="Proteomes" id="UP000271162"/>
    </source>
</evidence>
<evidence type="ECO:0000256" key="1">
    <source>
        <dbReference type="ARBA" id="ARBA00004123"/>
    </source>
</evidence>
<protein>
    <submittedName>
        <fullName evidence="12">Transcription factor E2F6 (inferred by orthology to a human protein)</fullName>
    </submittedName>
</protein>
<dbReference type="PANTHER" id="PTHR12081">
    <property type="entry name" value="TRANSCRIPTION FACTOR E2F"/>
    <property type="match status" value="1"/>
</dbReference>
<reference evidence="12" key="1">
    <citation type="submission" date="2017-02" db="UniProtKB">
        <authorList>
            <consortium name="WormBaseParasite"/>
        </authorList>
    </citation>
    <scope>IDENTIFICATION</scope>
</reference>
<keyword evidence="3 7" id="KW-0805">Transcription regulation</keyword>
<dbReference type="InterPro" id="IPR032198">
    <property type="entry name" value="E2F_CC-MB"/>
</dbReference>
<dbReference type="PROSITE" id="PS51788">
    <property type="entry name" value="CULT"/>
    <property type="match status" value="1"/>
</dbReference>
<dbReference type="EMBL" id="UYSL01020135">
    <property type="protein sequence ID" value="VDL72979.1"/>
    <property type="molecule type" value="Genomic_DNA"/>
</dbReference>
<dbReference type="OMA" id="MARCEAS"/>
<dbReference type="GO" id="GO:0000978">
    <property type="term" value="F:RNA polymerase II cis-regulatory region sequence-specific DNA binding"/>
    <property type="evidence" value="ECO:0007669"/>
    <property type="project" value="InterPro"/>
</dbReference>
<dbReference type="GO" id="GO:0090575">
    <property type="term" value="C:RNA polymerase II transcription regulator complex"/>
    <property type="evidence" value="ECO:0007669"/>
    <property type="project" value="TreeGrafter"/>
</dbReference>
<dbReference type="CDD" id="cd15777">
    <property type="entry name" value="CRBN_C_like"/>
    <property type="match status" value="1"/>
</dbReference>
<feature type="region of interest" description="Disordered" evidence="8">
    <location>
        <begin position="311"/>
        <end position="337"/>
    </location>
</feature>
<gene>
    <name evidence="10" type="ORF">NBR_LOCUS9390</name>
</gene>
<dbReference type="PANTHER" id="PTHR12081:SF18">
    <property type="entry name" value="TRANSCRIPTION FACTOR E2F2-RELATED"/>
    <property type="match status" value="1"/>
</dbReference>
<feature type="domain" description="CULT" evidence="9">
    <location>
        <begin position="431"/>
        <end position="556"/>
    </location>
</feature>
<dbReference type="SUPFAM" id="SSF144074">
    <property type="entry name" value="E2F-DP heterodimerization region"/>
    <property type="match status" value="1"/>
</dbReference>
<dbReference type="Gene3D" id="2.170.150.20">
    <property type="entry name" value="Peptide methionine sulfoxide reductase"/>
    <property type="match status" value="1"/>
</dbReference>
<dbReference type="Pfam" id="PF02319">
    <property type="entry name" value="WHD_E2F_TDP"/>
    <property type="match status" value="1"/>
</dbReference>
<evidence type="ECO:0000256" key="4">
    <source>
        <dbReference type="ARBA" id="ARBA00023125"/>
    </source>
</evidence>
<reference evidence="10 11" key="2">
    <citation type="submission" date="2018-11" db="EMBL/GenBank/DDBJ databases">
        <authorList>
            <consortium name="Pathogen Informatics"/>
        </authorList>
    </citation>
    <scope>NUCLEOTIDE SEQUENCE [LARGE SCALE GENOMIC DNA]</scope>
</reference>
<dbReference type="Proteomes" id="UP000271162">
    <property type="component" value="Unassembled WGS sequence"/>
</dbReference>
<keyword evidence="11" id="KW-1185">Reference proteome</keyword>
<accession>A0A0N4Y1A9</accession>
<dbReference type="InterPro" id="IPR034750">
    <property type="entry name" value="CULT"/>
</dbReference>
<evidence type="ECO:0000256" key="2">
    <source>
        <dbReference type="ARBA" id="ARBA00010940"/>
    </source>
</evidence>
<dbReference type="FunFam" id="2.170.150.20:FF:000010">
    <property type="entry name" value="Protein yippee-like"/>
    <property type="match status" value="1"/>
</dbReference>
<evidence type="ECO:0000256" key="6">
    <source>
        <dbReference type="ARBA" id="ARBA00023242"/>
    </source>
</evidence>
<dbReference type="InterPro" id="IPR003316">
    <property type="entry name" value="E2F_WHTH_DNA-bd_dom"/>
</dbReference>
<dbReference type="GO" id="GO:0000981">
    <property type="term" value="F:DNA-binding transcription factor activity, RNA polymerase II-specific"/>
    <property type="evidence" value="ECO:0007669"/>
    <property type="project" value="TreeGrafter"/>
</dbReference>
<dbReference type="InterPro" id="IPR015633">
    <property type="entry name" value="E2F"/>
</dbReference>
<dbReference type="InterPro" id="IPR036390">
    <property type="entry name" value="WH_DNA-bd_sf"/>
</dbReference>
<dbReference type="WBParaSite" id="NBR_0000938901-mRNA-1">
    <property type="protein sequence ID" value="NBR_0000938901-mRNA-1"/>
    <property type="gene ID" value="NBR_0000938901"/>
</dbReference>
<dbReference type="AlphaFoldDB" id="A0A0N4Y1A9"/>
<dbReference type="Gene3D" id="1.10.10.10">
    <property type="entry name" value="Winged helix-like DNA-binding domain superfamily/Winged helix DNA-binding domain"/>
    <property type="match status" value="1"/>
</dbReference>
<name>A0A0N4Y1A9_NIPBR</name>
<evidence type="ECO:0000313" key="12">
    <source>
        <dbReference type="WBParaSite" id="NBR_0000938901-mRNA-1"/>
    </source>
</evidence>
<sequence>MATARVPEPPSDISLLDEPGPLLSAMINDLGTDVNKVKDEVSKYIQPSPSAAGSKSRILKVIAGNTRDNKGSSRSRRSDSSWRTLVKDIPLGRRRRADMYDPDKLDHVPTRMDNSLLVTTKKFLELKNLNDSVNLNDAAEALNVPKRRLYDITNVLEGIDLVEKIGKNSIRWKVNDGDAVLLDALRSECSSLQREDSELDSMLLDLTSAVRITREDPTDKPYGYMQLQDFQSLGAFSDQTLVALKAIREAQFVMELTDPSKTGKYQIKVRTDNSTPLRAVLCPSNSSTYANIEEVLFTDDGPKSAKMARCEASSSFSPEKPLNALKSDSEETKPPIIDASSSVNDIVLPECNSRRDPLSDLITPDKNVFHNTANYPSPLKEHLRIEYKKVYILNKTYRRSDTVAVEIAQQDNSYKGAESDGQMLSVECRHVGELLCRSCGATITRQSELMNVTVVDRRYKYKYDFPIVGKTATVHVFENPAGETFHVLAAQSAHLKFRGQPSSEATWFPGMQWTACVCSKCDHHMGWYFQPEAGSAQQSEQKSFVGLVLDYLISADYTDSVTKVPV</sequence>
<dbReference type="STRING" id="27835.A0A0N4Y1A9"/>
<dbReference type="Gene3D" id="6.10.250.540">
    <property type="match status" value="1"/>
</dbReference>
<dbReference type="Pfam" id="PF16421">
    <property type="entry name" value="E2F_CC-MB"/>
    <property type="match status" value="1"/>
</dbReference>
<comment type="similarity">
    <text evidence="2 7">Belongs to the E2F/DP family.</text>
</comment>
<comment type="subcellular location">
    <subcellularLocation>
        <location evidence="1 7">Nucleus</location>
    </subcellularLocation>
</comment>
<evidence type="ECO:0000313" key="10">
    <source>
        <dbReference type="EMBL" id="VDL72979.1"/>
    </source>
</evidence>
<keyword evidence="6 7" id="KW-0539">Nucleus</keyword>
<dbReference type="InterPro" id="IPR036388">
    <property type="entry name" value="WH-like_DNA-bd_sf"/>
</dbReference>
<keyword evidence="5 7" id="KW-0804">Transcription</keyword>
<dbReference type="SUPFAM" id="SSF46785">
    <property type="entry name" value="Winged helix' DNA-binding domain"/>
    <property type="match status" value="1"/>
</dbReference>
<evidence type="ECO:0000256" key="7">
    <source>
        <dbReference type="RuleBase" id="RU003796"/>
    </source>
</evidence>
<evidence type="ECO:0000256" key="3">
    <source>
        <dbReference type="ARBA" id="ARBA00023015"/>
    </source>
</evidence>
<dbReference type="FunFam" id="1.10.10.10:FF:000458">
    <property type="entry name" value="E2F-like (Mammalian transcription factor)"/>
    <property type="match status" value="1"/>
</dbReference>
<proteinExistence type="inferred from homology"/>
<evidence type="ECO:0000259" key="9">
    <source>
        <dbReference type="PROSITE" id="PS51788"/>
    </source>
</evidence>
<dbReference type="GO" id="GO:0046983">
    <property type="term" value="F:protein dimerization activity"/>
    <property type="evidence" value="ECO:0007669"/>
    <property type="project" value="InterPro"/>
</dbReference>
<dbReference type="SMART" id="SM01372">
    <property type="entry name" value="E2F_TDP"/>
    <property type="match status" value="1"/>
</dbReference>
<organism evidence="12">
    <name type="scientific">Nippostrongylus brasiliensis</name>
    <name type="common">Rat hookworm</name>
    <dbReference type="NCBI Taxonomy" id="27835"/>
    <lineage>
        <taxon>Eukaryota</taxon>
        <taxon>Metazoa</taxon>
        <taxon>Ecdysozoa</taxon>
        <taxon>Nematoda</taxon>
        <taxon>Chromadorea</taxon>
        <taxon>Rhabditida</taxon>
        <taxon>Rhabditina</taxon>
        <taxon>Rhabditomorpha</taxon>
        <taxon>Strongyloidea</taxon>
        <taxon>Heligmosomidae</taxon>
        <taxon>Nippostrongylus</taxon>
    </lineage>
</organism>
<dbReference type="InterPro" id="IPR037241">
    <property type="entry name" value="E2F-DP_heterodim"/>
</dbReference>
<keyword evidence="4 7" id="KW-0238">DNA-binding</keyword>
<evidence type="ECO:0000256" key="8">
    <source>
        <dbReference type="SAM" id="MobiDB-lite"/>
    </source>
</evidence>